<dbReference type="GO" id="GO:0030145">
    <property type="term" value="F:manganese ion binding"/>
    <property type="evidence" value="ECO:0007669"/>
    <property type="project" value="UniProtKB-UniRule"/>
</dbReference>
<feature type="binding site" evidence="10">
    <location>
        <position position="41"/>
    </location>
    <ligand>
        <name>Mn(2+)</name>
        <dbReference type="ChEBI" id="CHEBI:29035"/>
        <label>1</label>
    </ligand>
</feature>
<feature type="binding site" evidence="10">
    <location>
        <position position="204"/>
    </location>
    <ligand>
        <name>Mn(2+)</name>
        <dbReference type="ChEBI" id="CHEBI:29035"/>
        <label>1</label>
    </ligand>
</feature>
<dbReference type="InterPro" id="IPR010138">
    <property type="entry name" value="UDP-diacylglucosamine_Hdrlase"/>
</dbReference>
<dbReference type="GO" id="GO:0009245">
    <property type="term" value="P:lipid A biosynthetic process"/>
    <property type="evidence" value="ECO:0007669"/>
    <property type="project" value="UniProtKB-UniRule"/>
</dbReference>
<feature type="binding site" evidence="10">
    <location>
        <position position="202"/>
    </location>
    <ligand>
        <name>Mn(2+)</name>
        <dbReference type="ChEBI" id="CHEBI:29035"/>
        <label>2</label>
    </ligand>
</feature>
<comment type="pathway">
    <text evidence="10">Glycolipid biosynthesis; lipid IV(A) biosynthesis; lipid IV(A) from (3R)-3-hydroxytetradecanoyl-[acyl-carrier-protein] and UDP-N-acetyl-alpha-D-glucosamine: step 4/6.</text>
</comment>
<dbReference type="GO" id="GO:0008758">
    <property type="term" value="F:UDP-2,3-diacylglucosamine hydrolase activity"/>
    <property type="evidence" value="ECO:0007669"/>
    <property type="project" value="UniProtKB-UniRule"/>
</dbReference>
<dbReference type="GeneID" id="93880379"/>
<evidence type="ECO:0000313" key="12">
    <source>
        <dbReference type="EMBL" id="PPU82310.1"/>
    </source>
</evidence>
<keyword evidence="2 10" id="KW-0444">Lipid biosynthesis</keyword>
<keyword evidence="9 10" id="KW-0464">Manganese</keyword>
<evidence type="ECO:0000256" key="4">
    <source>
        <dbReference type="ARBA" id="ARBA00022556"/>
    </source>
</evidence>
<evidence type="ECO:0000256" key="8">
    <source>
        <dbReference type="ARBA" id="ARBA00023136"/>
    </source>
</evidence>
<reference evidence="12 13" key="1">
    <citation type="submission" date="2016-08" db="EMBL/GenBank/DDBJ databases">
        <authorList>
            <person name="Seilhamer J.J."/>
        </authorList>
    </citation>
    <scope>NUCLEOTIDE SEQUENCE [LARGE SCALE GENOMIC DNA]</scope>
    <source>
        <strain evidence="12 13">CFBP4641</strain>
    </source>
</reference>
<dbReference type="InterPro" id="IPR043461">
    <property type="entry name" value="LpxH-like"/>
</dbReference>
<dbReference type="RefSeq" id="WP_010341106.1">
    <property type="nucleotide sequence ID" value="NZ_CP132343.1"/>
</dbReference>
<feature type="binding site" evidence="10">
    <location>
        <position position="114"/>
    </location>
    <ligand>
        <name>Mn(2+)</name>
        <dbReference type="ChEBI" id="CHEBI:29035"/>
        <label>2</label>
    </ligand>
</feature>
<comment type="subcellular location">
    <subcellularLocation>
        <location evidence="10">Cell inner membrane</location>
        <topology evidence="10">Peripheral membrane protein</topology>
        <orientation evidence="10">Cytoplasmic side</orientation>
    </subcellularLocation>
</comment>
<dbReference type="EMBL" id="MDEK01000009">
    <property type="protein sequence ID" value="PPU82310.1"/>
    <property type="molecule type" value="Genomic_DNA"/>
</dbReference>
<feature type="binding site" evidence="10">
    <location>
        <position position="122"/>
    </location>
    <ligand>
        <name>substrate</name>
    </ligand>
</feature>
<dbReference type="GO" id="GO:0005737">
    <property type="term" value="C:cytoplasm"/>
    <property type="evidence" value="ECO:0007669"/>
    <property type="project" value="InterPro"/>
</dbReference>
<gene>
    <name evidence="10 12" type="primary">lpxH</name>
    <name evidence="12" type="ORF">XsacCFBP4641_11440</name>
</gene>
<feature type="binding site" evidence="10">
    <location>
        <position position="168"/>
    </location>
    <ligand>
        <name>substrate</name>
    </ligand>
</feature>
<evidence type="ECO:0000313" key="13">
    <source>
        <dbReference type="Proteomes" id="UP000247346"/>
    </source>
</evidence>
<dbReference type="UniPathway" id="UPA00359">
    <property type="reaction ID" value="UER00480"/>
</dbReference>
<evidence type="ECO:0000256" key="3">
    <source>
        <dbReference type="ARBA" id="ARBA00022519"/>
    </source>
</evidence>
<comment type="cofactor">
    <cofactor evidence="10">
        <name>Mn(2+)</name>
        <dbReference type="ChEBI" id="CHEBI:29035"/>
    </cofactor>
    <text evidence="10">Binds 2 Mn(2+) ions per subunit in a binuclear metal center.</text>
</comment>
<comment type="catalytic activity">
    <reaction evidence="10">
        <text>UDP-2-N,3-O-bis[(3R)-3-hydroxytetradecanoyl]-alpha-D-glucosamine + H2O = 2-N,3-O-bis[(3R)-3-hydroxytetradecanoyl]-alpha-D-glucosaminyl 1-phosphate + UMP + 2 H(+)</text>
        <dbReference type="Rhea" id="RHEA:25213"/>
        <dbReference type="ChEBI" id="CHEBI:15377"/>
        <dbReference type="ChEBI" id="CHEBI:15378"/>
        <dbReference type="ChEBI" id="CHEBI:57865"/>
        <dbReference type="ChEBI" id="CHEBI:57957"/>
        <dbReference type="ChEBI" id="CHEBI:78847"/>
        <dbReference type="EC" id="3.6.1.54"/>
    </reaction>
</comment>
<dbReference type="NCBIfam" id="TIGR01854">
    <property type="entry name" value="lipid_A_lpxH"/>
    <property type="match status" value="1"/>
</dbReference>
<comment type="caution">
    <text evidence="12">The sequence shown here is derived from an EMBL/GenBank/DDBJ whole genome shotgun (WGS) entry which is preliminary data.</text>
</comment>
<comment type="similarity">
    <text evidence="10">Belongs to the LpxH family.</text>
</comment>
<evidence type="ECO:0000259" key="11">
    <source>
        <dbReference type="Pfam" id="PF00149"/>
    </source>
</evidence>
<dbReference type="PANTHER" id="PTHR34990">
    <property type="entry name" value="UDP-2,3-DIACYLGLUCOSAMINE HYDROLASE-RELATED"/>
    <property type="match status" value="1"/>
</dbReference>
<dbReference type="OrthoDB" id="9783283at2"/>
<dbReference type="Gene3D" id="3.60.21.10">
    <property type="match status" value="1"/>
</dbReference>
<feature type="binding site" evidence="10">
    <location>
        <position position="10"/>
    </location>
    <ligand>
        <name>Mn(2+)</name>
        <dbReference type="ChEBI" id="CHEBI:29035"/>
        <label>1</label>
    </ligand>
</feature>
<protein>
    <recommendedName>
        <fullName evidence="10">UDP-2,3-diacylglucosamine hydrolase</fullName>
        <ecNumber evidence="10">3.6.1.54</ecNumber>
    </recommendedName>
    <alternativeName>
        <fullName evidence="10">UDP-2,3-diacylglucosamine diphosphatase</fullName>
    </alternativeName>
</protein>
<feature type="binding site" evidence="10">
    <location>
        <position position="79"/>
    </location>
    <ligand>
        <name>Mn(2+)</name>
        <dbReference type="ChEBI" id="CHEBI:29035"/>
        <label>2</label>
    </ligand>
</feature>
<dbReference type="AlphaFoldDB" id="A0A2P5Z3K5"/>
<feature type="binding site" evidence="10">
    <location>
        <position position="160"/>
    </location>
    <ligand>
        <name>substrate</name>
    </ligand>
</feature>
<keyword evidence="5 10" id="KW-0479">Metal-binding</keyword>
<comment type="caution">
    <text evidence="10">Lacks conserved residue(s) required for the propagation of feature annotation.</text>
</comment>
<evidence type="ECO:0000256" key="9">
    <source>
        <dbReference type="ARBA" id="ARBA00023211"/>
    </source>
</evidence>
<accession>A0A2P5Z3K5</accession>
<evidence type="ECO:0000256" key="5">
    <source>
        <dbReference type="ARBA" id="ARBA00022723"/>
    </source>
</evidence>
<dbReference type="Pfam" id="PF00149">
    <property type="entry name" value="Metallophos"/>
    <property type="match status" value="1"/>
</dbReference>
<evidence type="ECO:0000256" key="10">
    <source>
        <dbReference type="HAMAP-Rule" id="MF_00575"/>
    </source>
</evidence>
<keyword evidence="8 10" id="KW-0472">Membrane</keyword>
<evidence type="ECO:0000256" key="2">
    <source>
        <dbReference type="ARBA" id="ARBA00022516"/>
    </source>
</evidence>
<name>A0A2P5Z3K5_9XANT</name>
<dbReference type="STRING" id="56458.SB85_07825"/>
<feature type="binding site" evidence="10">
    <location>
        <position position="8"/>
    </location>
    <ligand>
        <name>Mn(2+)</name>
        <dbReference type="ChEBI" id="CHEBI:29035"/>
        <label>1</label>
    </ligand>
</feature>
<dbReference type="CDD" id="cd07398">
    <property type="entry name" value="MPP_YbbF-LpxH"/>
    <property type="match status" value="1"/>
</dbReference>
<evidence type="ECO:0000256" key="1">
    <source>
        <dbReference type="ARBA" id="ARBA00022475"/>
    </source>
</evidence>
<dbReference type="InterPro" id="IPR029052">
    <property type="entry name" value="Metallo-depent_PP-like"/>
</dbReference>
<dbReference type="PANTHER" id="PTHR34990:SF1">
    <property type="entry name" value="UDP-2,3-DIACYLGLUCOSAMINE HYDROLASE"/>
    <property type="match status" value="1"/>
</dbReference>
<feature type="binding site" evidence="10">
    <location>
        <position position="41"/>
    </location>
    <ligand>
        <name>Mn(2+)</name>
        <dbReference type="ChEBI" id="CHEBI:29035"/>
        <label>2</label>
    </ligand>
</feature>
<evidence type="ECO:0000256" key="6">
    <source>
        <dbReference type="ARBA" id="ARBA00022801"/>
    </source>
</evidence>
<dbReference type="HAMAP" id="MF_00575">
    <property type="entry name" value="LpxH"/>
    <property type="match status" value="1"/>
</dbReference>
<dbReference type="GO" id="GO:0019897">
    <property type="term" value="C:extrinsic component of plasma membrane"/>
    <property type="evidence" value="ECO:0007669"/>
    <property type="project" value="UniProtKB-UniRule"/>
</dbReference>
<dbReference type="SUPFAM" id="SSF56300">
    <property type="entry name" value="Metallo-dependent phosphatases"/>
    <property type="match status" value="1"/>
</dbReference>
<keyword evidence="4 10" id="KW-0441">Lipid A biosynthesis</keyword>
<dbReference type="EC" id="3.6.1.54" evidence="10"/>
<dbReference type="NCBIfam" id="NF003743">
    <property type="entry name" value="PRK05340.1"/>
    <property type="match status" value="1"/>
</dbReference>
<dbReference type="Proteomes" id="UP000247346">
    <property type="component" value="Unassembled WGS sequence"/>
</dbReference>
<keyword evidence="6 10" id="KW-0378">Hydrolase</keyword>
<keyword evidence="1 10" id="KW-1003">Cell membrane</keyword>
<proteinExistence type="inferred from homology"/>
<dbReference type="InterPro" id="IPR004843">
    <property type="entry name" value="Calcineurin-like_PHP"/>
</dbReference>
<feature type="domain" description="Calcineurin-like phosphoesterase" evidence="11">
    <location>
        <begin position="1"/>
        <end position="206"/>
    </location>
</feature>
<organism evidence="12 13">
    <name type="scientific">Xanthomonas sacchari</name>
    <dbReference type="NCBI Taxonomy" id="56458"/>
    <lineage>
        <taxon>Bacteria</taxon>
        <taxon>Pseudomonadati</taxon>
        <taxon>Pseudomonadota</taxon>
        <taxon>Gammaproteobacteria</taxon>
        <taxon>Lysobacterales</taxon>
        <taxon>Lysobacteraceae</taxon>
        <taxon>Xanthomonas</taxon>
    </lineage>
</organism>
<comment type="function">
    <text evidence="10">Hydrolyzes the pyrophosphate bond of UDP-2,3-diacylglucosamine to yield 2,3-diacylglucosamine 1-phosphate (lipid X) and UMP by catalyzing the attack of water at the alpha-P atom. Involved in the biosynthesis of lipid A, a phosphorylated glycolipid that anchors the lipopolysaccharide to the outer membrane of the cell.</text>
</comment>
<keyword evidence="3 10" id="KW-0997">Cell inner membrane</keyword>
<feature type="binding site" evidence="10">
    <location>
        <begin position="79"/>
        <end position="80"/>
    </location>
    <ligand>
        <name>substrate</name>
    </ligand>
</feature>
<keyword evidence="7 10" id="KW-0443">Lipid metabolism</keyword>
<feature type="binding site" evidence="10">
    <location>
        <position position="202"/>
    </location>
    <ligand>
        <name>substrate</name>
    </ligand>
</feature>
<evidence type="ECO:0000256" key="7">
    <source>
        <dbReference type="ARBA" id="ARBA00023098"/>
    </source>
</evidence>
<sequence>MTTLFISDLHLDPARPAITALFLDFLRGEARQAEALYILGDLFEAWIGDDTPSEAADAVALELHALHQAGVPVFFMHGNRDFLLGADYAQRAGLRLLPDPCVIDLYGEPTLLLHGDLLCTDDTAYQAFRAQTRDPAFQQQFLAQPLAARIAYAQQARAASQARQAELKQDDSAQFETVTDVAPAEVAATFARYGVAKMIHGHTHRPAVHALDVDGRACTRIVLGDWYEQGSVLRVDAQGCKLQQL</sequence>